<evidence type="ECO:0000313" key="9">
    <source>
        <dbReference type="EMBL" id="WOX30153.1"/>
    </source>
</evidence>
<dbReference type="InterPro" id="IPR055060">
    <property type="entry name" value="ACOX_C_alpha1"/>
</dbReference>
<evidence type="ECO:0000313" key="10">
    <source>
        <dbReference type="Proteomes" id="UP000646877"/>
    </source>
</evidence>
<dbReference type="SUPFAM" id="SSF47203">
    <property type="entry name" value="Acyl-CoA dehydrogenase C-terminal domain-like"/>
    <property type="match status" value="2"/>
</dbReference>
<dbReference type="InterPro" id="IPR036250">
    <property type="entry name" value="AcylCo_DH-like_C"/>
</dbReference>
<evidence type="ECO:0000256" key="2">
    <source>
        <dbReference type="ARBA" id="ARBA00006288"/>
    </source>
</evidence>
<evidence type="ECO:0000259" key="7">
    <source>
        <dbReference type="Pfam" id="PF22924"/>
    </source>
</evidence>
<gene>
    <name evidence="8" type="ORF">F9Y85_09145</name>
    <name evidence="9" type="ORF">R5H13_07815</name>
</gene>
<accession>A0A8I2H7A7</accession>
<comment type="cofactor">
    <cofactor evidence="1">
        <name>FAD</name>
        <dbReference type="ChEBI" id="CHEBI:57692"/>
    </cofactor>
</comment>
<keyword evidence="5" id="KW-0560">Oxidoreductase</keyword>
<dbReference type="Proteomes" id="UP001304419">
    <property type="component" value="Chromosome 1"/>
</dbReference>
<dbReference type="AlphaFoldDB" id="A0A8I2H7A7"/>
<evidence type="ECO:0000313" key="8">
    <source>
        <dbReference type="EMBL" id="NLR21481.1"/>
    </source>
</evidence>
<dbReference type="InterPro" id="IPR046373">
    <property type="entry name" value="Acyl-CoA_Oxase/DH_mid-dom_sf"/>
</dbReference>
<evidence type="ECO:0000313" key="11">
    <source>
        <dbReference type="Proteomes" id="UP001304419"/>
    </source>
</evidence>
<evidence type="ECO:0000256" key="5">
    <source>
        <dbReference type="ARBA" id="ARBA00023002"/>
    </source>
</evidence>
<keyword evidence="11" id="KW-1185">Reference proteome</keyword>
<keyword evidence="4" id="KW-0274">FAD</keyword>
<sequence>MELQTKKDLLGFIYNRAYDLDHKDLQVLLRDNIFKYQSGLNMAELGKLSYKRSEFIHSKIESPLEVLANPSRLFALAEWAGLLDVSCFSIIMVHYNLTMGTFYDHALHNQATAAELEELNNLKSFGPYMATELGYGNNVAALKTEAIYDHDEKCFFLNTPDCLAQKYMSYSGFSDIPKIAVVMARLKIKEKDHGVFPFVVRLCDENGLRDGIQAIPCPEKPVQGLDNGLTSFHNLRVERDHALMGEIAAISEDGEFVANIKNVRARFLKSMSRIMPGRLCVSSAALGAGKASCYIALKFAQYRLSNAPGASDTAIIHFRPFQRALFVNLSKVYAMSALTNDGKTKFLDGDGKVDNDLTTQINITKAIVTWEMADVVSNCRERVGAQGIFSINKITEYISLLQGLVTAEGDNQVLIATAAGQLVNQSPAALIHTGDEHLSELSVENIITLLNARESHLHKSISENKINSAGSFFDEWNDNANDSIKLARLRGHRLALQAQAKWQCESSVAQSHLETLGRLFGLSLLKEDSAWYCSCGLVQCELIHGLDREIDRLCLLLEPHINTLIDAFGYDEALFDAPICFPDYGEQFTARSERMNSEGKRYE</sequence>
<dbReference type="GO" id="GO:0003997">
    <property type="term" value="F:acyl-CoA oxidase activity"/>
    <property type="evidence" value="ECO:0007669"/>
    <property type="project" value="InterPro"/>
</dbReference>
<evidence type="ECO:0000259" key="6">
    <source>
        <dbReference type="Pfam" id="PF01756"/>
    </source>
</evidence>
<dbReference type="EMBL" id="CP137578">
    <property type="protein sequence ID" value="WOX30153.1"/>
    <property type="molecule type" value="Genomic_DNA"/>
</dbReference>
<organism evidence="8 10">
    <name type="scientific">Pseudoalteromonas maricaloris</name>
    <dbReference type="NCBI Taxonomy" id="184924"/>
    <lineage>
        <taxon>Bacteria</taxon>
        <taxon>Pseudomonadati</taxon>
        <taxon>Pseudomonadota</taxon>
        <taxon>Gammaproteobacteria</taxon>
        <taxon>Alteromonadales</taxon>
        <taxon>Pseudoalteromonadaceae</taxon>
        <taxon>Pseudoalteromonas</taxon>
    </lineage>
</organism>
<dbReference type="GO" id="GO:0071949">
    <property type="term" value="F:FAD binding"/>
    <property type="evidence" value="ECO:0007669"/>
    <property type="project" value="InterPro"/>
</dbReference>
<name>A0A8I2H7A7_9GAMM</name>
<reference evidence="9 11" key="2">
    <citation type="submission" date="2023-10" db="EMBL/GenBank/DDBJ databases">
        <title>To unveil natural product biosynthetic capacity in Pseudoalteromonas.</title>
        <authorList>
            <person name="Wang J."/>
        </authorList>
    </citation>
    <scope>NUCLEOTIDE SEQUENCE [LARGE SCALE GENOMIC DNA]</scope>
    <source>
        <strain evidence="9 11">DSM 15914</strain>
    </source>
</reference>
<dbReference type="GO" id="GO:0005504">
    <property type="term" value="F:fatty acid binding"/>
    <property type="evidence" value="ECO:0007669"/>
    <property type="project" value="TreeGrafter"/>
</dbReference>
<dbReference type="EMBL" id="WEIA01000004">
    <property type="protein sequence ID" value="NLR21481.1"/>
    <property type="molecule type" value="Genomic_DNA"/>
</dbReference>
<dbReference type="GO" id="GO:0055088">
    <property type="term" value="P:lipid homeostasis"/>
    <property type="evidence" value="ECO:0007669"/>
    <property type="project" value="TreeGrafter"/>
</dbReference>
<evidence type="ECO:0000256" key="3">
    <source>
        <dbReference type="ARBA" id="ARBA00022630"/>
    </source>
</evidence>
<dbReference type="Proteomes" id="UP000646877">
    <property type="component" value="Unassembled WGS sequence"/>
</dbReference>
<dbReference type="SUPFAM" id="SSF56645">
    <property type="entry name" value="Acyl-CoA dehydrogenase NM domain-like"/>
    <property type="match status" value="1"/>
</dbReference>
<evidence type="ECO:0000256" key="1">
    <source>
        <dbReference type="ARBA" id="ARBA00001974"/>
    </source>
</evidence>
<dbReference type="InterPro" id="IPR002655">
    <property type="entry name" value="Acyl-CoA_oxidase_C"/>
</dbReference>
<dbReference type="RefSeq" id="WP_052258291.1">
    <property type="nucleotide sequence ID" value="NZ_CBCSDF010000001.1"/>
</dbReference>
<protein>
    <submittedName>
        <fullName evidence="9">Acyl-CoA dehydrogenase</fullName>
    </submittedName>
    <submittedName>
        <fullName evidence="8">Acyl-CoA oxidase</fullName>
    </submittedName>
</protein>
<comment type="similarity">
    <text evidence="2">Belongs to the acyl-CoA oxidase family.</text>
</comment>
<dbReference type="PANTHER" id="PTHR10909:SF382">
    <property type="entry name" value="ACYL-COENZYME A OXIDASE"/>
    <property type="match status" value="1"/>
</dbReference>
<dbReference type="Gene3D" id="2.40.110.10">
    <property type="entry name" value="Butyryl-CoA Dehydrogenase, subunit A, domain 2"/>
    <property type="match status" value="1"/>
</dbReference>
<dbReference type="InterPro" id="IPR012258">
    <property type="entry name" value="Acyl-CoA_oxidase"/>
</dbReference>
<reference evidence="8" key="1">
    <citation type="submission" date="2019-10" db="EMBL/GenBank/DDBJ databases">
        <authorList>
            <person name="Paulsen S."/>
        </authorList>
    </citation>
    <scope>NUCLEOTIDE SEQUENCE</scope>
    <source>
        <strain evidence="8">LMG 19692</strain>
    </source>
</reference>
<dbReference type="PANTHER" id="PTHR10909">
    <property type="entry name" value="ELECTRON TRANSPORT OXIDOREDUCTASE"/>
    <property type="match status" value="1"/>
</dbReference>
<feature type="domain" description="Acyl-CoA oxidase C-alpha1" evidence="7">
    <location>
        <begin position="275"/>
        <end position="422"/>
    </location>
</feature>
<dbReference type="Pfam" id="PF01756">
    <property type="entry name" value="ACOX"/>
    <property type="match status" value="1"/>
</dbReference>
<dbReference type="Pfam" id="PF22924">
    <property type="entry name" value="ACOX_C_alpha1"/>
    <property type="match status" value="1"/>
</dbReference>
<evidence type="ECO:0000256" key="4">
    <source>
        <dbReference type="ARBA" id="ARBA00022827"/>
    </source>
</evidence>
<dbReference type="Gene3D" id="1.20.140.10">
    <property type="entry name" value="Butyryl-CoA Dehydrogenase, subunit A, domain 3"/>
    <property type="match status" value="2"/>
</dbReference>
<dbReference type="GO" id="GO:0033540">
    <property type="term" value="P:fatty acid beta-oxidation using acyl-CoA oxidase"/>
    <property type="evidence" value="ECO:0007669"/>
    <property type="project" value="TreeGrafter"/>
</dbReference>
<dbReference type="InterPro" id="IPR009100">
    <property type="entry name" value="AcylCoA_DH/oxidase_NM_dom_sf"/>
</dbReference>
<feature type="domain" description="Acyl-CoA oxidase C-terminal" evidence="6">
    <location>
        <begin position="456"/>
        <end position="579"/>
    </location>
</feature>
<keyword evidence="3" id="KW-0285">Flavoprotein</keyword>
<proteinExistence type="inferred from homology"/>